<dbReference type="Gene3D" id="3.10.450.530">
    <property type="entry name" value="Ribonuclease toxin, BrnT, of type II toxin-antitoxin system"/>
    <property type="match status" value="1"/>
</dbReference>
<dbReference type="Pfam" id="PF04365">
    <property type="entry name" value="BrnT_toxin"/>
    <property type="match status" value="1"/>
</dbReference>
<dbReference type="Proteomes" id="UP000030661">
    <property type="component" value="Unassembled WGS sequence"/>
</dbReference>
<dbReference type="EMBL" id="DF820472">
    <property type="protein sequence ID" value="GAK60156.1"/>
    <property type="molecule type" value="Genomic_DNA"/>
</dbReference>
<dbReference type="AlphaFoldDB" id="A0A081C6F1"/>
<protein>
    <recommendedName>
        <fullName evidence="3">BrnT family toxin</fullName>
    </recommendedName>
</protein>
<proteinExistence type="predicted"/>
<reference evidence="1 2" key="1">
    <citation type="journal article" date="2015" name="PeerJ">
        <title>First genomic representation of candidate bacterial phylum KSB3 points to enhanced environmental sensing as a trigger of wastewater bulking.</title>
        <authorList>
            <person name="Sekiguchi Y."/>
            <person name="Ohashi A."/>
            <person name="Parks D.H."/>
            <person name="Yamauchi T."/>
            <person name="Tyson G.W."/>
            <person name="Hugenholtz P."/>
        </authorList>
    </citation>
    <scope>NUCLEOTIDE SEQUENCE [LARGE SCALE GENOMIC DNA]</scope>
</reference>
<name>A0A081C6F1_VECG1</name>
<accession>A0A081C6F1</accession>
<evidence type="ECO:0000313" key="2">
    <source>
        <dbReference type="Proteomes" id="UP000030661"/>
    </source>
</evidence>
<organism evidence="1 2">
    <name type="scientific">Vecturithrix granuli</name>
    <dbReference type="NCBI Taxonomy" id="1499967"/>
    <lineage>
        <taxon>Bacteria</taxon>
        <taxon>Candidatus Moduliflexota</taxon>
        <taxon>Candidatus Vecturitrichia</taxon>
        <taxon>Candidatus Vecturitrichales</taxon>
        <taxon>Candidatus Vecturitrichaceae</taxon>
        <taxon>Candidatus Vecturithrix</taxon>
    </lineage>
</organism>
<keyword evidence="2" id="KW-1185">Reference proteome</keyword>
<evidence type="ECO:0008006" key="3">
    <source>
        <dbReference type="Google" id="ProtNLM"/>
    </source>
</evidence>
<dbReference type="InterPro" id="IPR038573">
    <property type="entry name" value="BrnT_sf"/>
</dbReference>
<sequence length="94" mass="11290">MDLTFEWDEEKAIKNLRKHQISFHEGTTIFNDPLIATMHDPDHSEGEDRFISLGYSSQNRLLVVSYTQRQDNIRLISCRKATRKERKKYEERYI</sequence>
<dbReference type="HOGENOM" id="CLU_149290_1_1_0"/>
<gene>
    <name evidence="1" type="ORF">U27_00047</name>
</gene>
<evidence type="ECO:0000313" key="1">
    <source>
        <dbReference type="EMBL" id="GAK60156.1"/>
    </source>
</evidence>
<dbReference type="STRING" id="1499967.U27_00047"/>
<dbReference type="InterPro" id="IPR007460">
    <property type="entry name" value="BrnT_toxin"/>
</dbReference>